<sequence>MRKAFTALAVAAAVVASGGVADAKTFKWGFQTDTSSLDPHAHNVTFTLGFLGNVYEGLVRRDADLQFEPGLATKWENVEPTRWRFYLRQGVKFHNGNDFNADDVIFSYERTKNEDANLRGRVVGITDVVKVDDYTVDFITEKPNPIIYYEWDTWFMMDKEWSEANGATTPTNLSKGVESFAAHNSNGTGAFMIKERQTDVKTVLVPNPNWWDKPQHNLTEVIMTPIGQDATRVAALLSGEVDMVYPVPVQDIDRVNKNDGTSVLVGPELRTIFLYMDMFRDELLYSNVKGKNPFKDVRVRQAMYHAIDIEAIKKKIMRGLSDPSAIMISPKLFDKSEGFARLGYDRSKAKELLAEAGYPDGFETRMDCPNDRYVNDEQICQAIVSMLAKVGIKSTLVAEPKAKYFARIAPKGGSDYAFGLLGWTPGSFDSWNVLWNLLATPTPDMGRGLYNYSGYSNARVDELADLIGVETDKAKRDALIEEAFKISTEEVATIPLHQQALAWGKRDNIELKQRADNQFRFYYVNVK</sequence>
<evidence type="ECO:0000256" key="1">
    <source>
        <dbReference type="ARBA" id="ARBA00004418"/>
    </source>
</evidence>
<evidence type="ECO:0000256" key="5">
    <source>
        <dbReference type="SAM" id="SignalP"/>
    </source>
</evidence>
<evidence type="ECO:0000259" key="6">
    <source>
        <dbReference type="Pfam" id="PF00496"/>
    </source>
</evidence>
<dbReference type="GO" id="GO:0030288">
    <property type="term" value="C:outer membrane-bounded periplasmic space"/>
    <property type="evidence" value="ECO:0007669"/>
    <property type="project" value="UniProtKB-ARBA"/>
</dbReference>
<dbReference type="Proteomes" id="UP001060336">
    <property type="component" value="Chromosome"/>
</dbReference>
<dbReference type="InterPro" id="IPR000914">
    <property type="entry name" value="SBP_5_dom"/>
</dbReference>
<evidence type="ECO:0000256" key="3">
    <source>
        <dbReference type="ARBA" id="ARBA00022448"/>
    </source>
</evidence>
<dbReference type="EMBL" id="CP102480">
    <property type="protein sequence ID" value="UUX48744.1"/>
    <property type="molecule type" value="Genomic_DNA"/>
</dbReference>
<comment type="subcellular location">
    <subcellularLocation>
        <location evidence="1">Periplasm</location>
    </subcellularLocation>
</comment>
<dbReference type="KEGG" id="naci:NUH88_15180"/>
<protein>
    <submittedName>
        <fullName evidence="7">ABC transporter substrate-binding protein</fullName>
    </submittedName>
</protein>
<dbReference type="GO" id="GO:0015833">
    <property type="term" value="P:peptide transport"/>
    <property type="evidence" value="ECO:0007669"/>
    <property type="project" value="TreeGrafter"/>
</dbReference>
<feature type="chain" id="PRO_5039917827" evidence="5">
    <location>
        <begin position="24"/>
        <end position="527"/>
    </location>
</feature>
<accession>A0A9J7AMR3</accession>
<evidence type="ECO:0000313" key="7">
    <source>
        <dbReference type="EMBL" id="UUX48744.1"/>
    </source>
</evidence>
<reference evidence="7" key="1">
    <citation type="submission" date="2022-08" db="EMBL/GenBank/DDBJ databases">
        <title>Nisaea acidiphila sp. nov., isolated from a marine algal debris and emended description of the genus Nisaea Urios et al. 2008.</title>
        <authorList>
            <person name="Kwon K."/>
        </authorList>
    </citation>
    <scope>NUCLEOTIDE SEQUENCE</scope>
    <source>
        <strain evidence="7">MEBiC11861</strain>
    </source>
</reference>
<keyword evidence="8" id="KW-1185">Reference proteome</keyword>
<organism evidence="7 8">
    <name type="scientific">Nisaea acidiphila</name>
    <dbReference type="NCBI Taxonomy" id="1862145"/>
    <lineage>
        <taxon>Bacteria</taxon>
        <taxon>Pseudomonadati</taxon>
        <taxon>Pseudomonadota</taxon>
        <taxon>Alphaproteobacteria</taxon>
        <taxon>Rhodospirillales</taxon>
        <taxon>Thalassobaculaceae</taxon>
        <taxon>Nisaea</taxon>
    </lineage>
</organism>
<dbReference type="Gene3D" id="3.40.190.10">
    <property type="entry name" value="Periplasmic binding protein-like II"/>
    <property type="match status" value="1"/>
</dbReference>
<dbReference type="RefSeq" id="WP_257767246.1">
    <property type="nucleotide sequence ID" value="NZ_CP102480.1"/>
</dbReference>
<dbReference type="GO" id="GO:1904680">
    <property type="term" value="F:peptide transmembrane transporter activity"/>
    <property type="evidence" value="ECO:0007669"/>
    <property type="project" value="TreeGrafter"/>
</dbReference>
<keyword evidence="4 5" id="KW-0732">Signal</keyword>
<dbReference type="GO" id="GO:0043190">
    <property type="term" value="C:ATP-binding cassette (ABC) transporter complex"/>
    <property type="evidence" value="ECO:0007669"/>
    <property type="project" value="InterPro"/>
</dbReference>
<dbReference type="Gene3D" id="3.10.105.10">
    <property type="entry name" value="Dipeptide-binding Protein, Domain 3"/>
    <property type="match status" value="1"/>
</dbReference>
<dbReference type="InterPro" id="IPR030678">
    <property type="entry name" value="Peptide/Ni-bd"/>
</dbReference>
<comment type="similarity">
    <text evidence="2">Belongs to the bacterial solute-binding protein 5 family.</text>
</comment>
<gene>
    <name evidence="7" type="ORF">NUH88_15180</name>
</gene>
<dbReference type="AlphaFoldDB" id="A0A9J7AMR3"/>
<dbReference type="PIRSF" id="PIRSF002741">
    <property type="entry name" value="MppA"/>
    <property type="match status" value="1"/>
</dbReference>
<dbReference type="PANTHER" id="PTHR30290:SF9">
    <property type="entry name" value="OLIGOPEPTIDE-BINDING PROTEIN APPA"/>
    <property type="match status" value="1"/>
</dbReference>
<name>A0A9J7AMR3_9PROT</name>
<evidence type="ECO:0000256" key="4">
    <source>
        <dbReference type="ARBA" id="ARBA00022729"/>
    </source>
</evidence>
<dbReference type="Pfam" id="PF00496">
    <property type="entry name" value="SBP_bac_5"/>
    <property type="match status" value="1"/>
</dbReference>
<dbReference type="CDD" id="cd08498">
    <property type="entry name" value="PBP2_NikA_DppA_OppA_like_2"/>
    <property type="match status" value="1"/>
</dbReference>
<evidence type="ECO:0000313" key="8">
    <source>
        <dbReference type="Proteomes" id="UP001060336"/>
    </source>
</evidence>
<evidence type="ECO:0000256" key="2">
    <source>
        <dbReference type="ARBA" id="ARBA00005695"/>
    </source>
</evidence>
<proteinExistence type="inferred from homology"/>
<dbReference type="InterPro" id="IPR039424">
    <property type="entry name" value="SBP_5"/>
</dbReference>
<keyword evidence="3" id="KW-0813">Transport</keyword>
<dbReference type="PANTHER" id="PTHR30290">
    <property type="entry name" value="PERIPLASMIC BINDING COMPONENT OF ABC TRANSPORTER"/>
    <property type="match status" value="1"/>
</dbReference>
<feature type="signal peptide" evidence="5">
    <location>
        <begin position="1"/>
        <end position="23"/>
    </location>
</feature>
<dbReference type="SUPFAM" id="SSF53850">
    <property type="entry name" value="Periplasmic binding protein-like II"/>
    <property type="match status" value="1"/>
</dbReference>
<feature type="domain" description="Solute-binding protein family 5" evidence="6">
    <location>
        <begin position="67"/>
        <end position="439"/>
    </location>
</feature>